<reference evidence="1 2" key="1">
    <citation type="submission" date="2019-09" db="EMBL/GenBank/DDBJ databases">
        <title>YIM 132548 draft genome.</title>
        <authorList>
            <person name="Jiang L."/>
        </authorList>
    </citation>
    <scope>NUCLEOTIDE SEQUENCE [LARGE SCALE GENOMIC DNA]</scope>
    <source>
        <strain evidence="1 2">YIM 132548</strain>
    </source>
</reference>
<evidence type="ECO:0000313" key="2">
    <source>
        <dbReference type="Proteomes" id="UP000441523"/>
    </source>
</evidence>
<sequence length="100" mass="11236">MTKMLVVCAGDRTSWFDRDYYATKHLALAMECWGSYGLQACDAFYPSSGGDGWLSIGVYRFRDEACMERALGSAETAWVMADVKNFTDATMIMRSIFSPM</sequence>
<name>A0A6N6MRN7_9HYPH</name>
<comment type="caution">
    <text evidence="1">The sequence shown here is derived from an EMBL/GenBank/DDBJ whole genome shotgun (WGS) entry which is preliminary data.</text>
</comment>
<dbReference type="RefSeq" id="WP_150963888.1">
    <property type="nucleotide sequence ID" value="NZ_VZZJ01000008.1"/>
</dbReference>
<accession>A0A6N6MRN7</accession>
<dbReference type="Proteomes" id="UP000441523">
    <property type="component" value="Unassembled WGS sequence"/>
</dbReference>
<dbReference type="PANTHER" id="PTHR40260">
    <property type="entry name" value="BLR8190 PROTEIN"/>
    <property type="match status" value="1"/>
</dbReference>
<keyword evidence="2" id="KW-1185">Reference proteome</keyword>
<dbReference type="InterPro" id="IPR009799">
    <property type="entry name" value="EthD_dom"/>
</dbReference>
<evidence type="ECO:0000313" key="1">
    <source>
        <dbReference type="EMBL" id="KAB1073456.1"/>
    </source>
</evidence>
<proteinExistence type="predicted"/>
<dbReference type="NCBIfam" id="TIGR02118">
    <property type="entry name" value="EthD family reductase"/>
    <property type="match status" value="1"/>
</dbReference>
<gene>
    <name evidence="1" type="ORF">F6X51_11990</name>
</gene>
<dbReference type="InterPro" id="IPR011008">
    <property type="entry name" value="Dimeric_a/b-barrel"/>
</dbReference>
<dbReference type="Gene3D" id="3.30.70.100">
    <property type="match status" value="1"/>
</dbReference>
<dbReference type="PANTHER" id="PTHR40260:SF2">
    <property type="entry name" value="BLR8190 PROTEIN"/>
    <property type="match status" value="1"/>
</dbReference>
<dbReference type="EMBL" id="VZZJ01000008">
    <property type="protein sequence ID" value="KAB1073456.1"/>
    <property type="molecule type" value="Genomic_DNA"/>
</dbReference>
<dbReference type="AlphaFoldDB" id="A0A6N6MRN7"/>
<dbReference type="GO" id="GO:0016491">
    <property type="term" value="F:oxidoreductase activity"/>
    <property type="evidence" value="ECO:0007669"/>
    <property type="project" value="InterPro"/>
</dbReference>
<protein>
    <submittedName>
        <fullName evidence="1">EthD family reductase</fullName>
    </submittedName>
</protein>
<dbReference type="SUPFAM" id="SSF54909">
    <property type="entry name" value="Dimeric alpha+beta barrel"/>
    <property type="match status" value="1"/>
</dbReference>
<organism evidence="1 2">
    <name type="scientific">Methylobacterium planeticum</name>
    <dbReference type="NCBI Taxonomy" id="2615211"/>
    <lineage>
        <taxon>Bacteria</taxon>
        <taxon>Pseudomonadati</taxon>
        <taxon>Pseudomonadota</taxon>
        <taxon>Alphaproteobacteria</taxon>
        <taxon>Hyphomicrobiales</taxon>
        <taxon>Methylobacteriaceae</taxon>
        <taxon>Methylobacterium</taxon>
    </lineage>
</organism>